<feature type="domain" description="Cytochrome b561 bacterial/Ni-hydrogenase" evidence="14">
    <location>
        <begin position="8"/>
        <end position="177"/>
    </location>
</feature>
<dbReference type="Pfam" id="PF01292">
    <property type="entry name" value="Ni_hydr_CYTB"/>
    <property type="match status" value="1"/>
</dbReference>
<comment type="cofactor">
    <cofactor evidence="1">
        <name>heme b</name>
        <dbReference type="ChEBI" id="CHEBI:60344"/>
    </cofactor>
</comment>
<evidence type="ECO:0000256" key="3">
    <source>
        <dbReference type="ARBA" id="ARBA00022448"/>
    </source>
</evidence>
<keyword evidence="3" id="KW-0813">Transport</keyword>
<feature type="transmembrane region" description="Helical" evidence="13">
    <location>
        <begin position="49"/>
        <end position="69"/>
    </location>
</feature>
<dbReference type="InterPro" id="IPR016174">
    <property type="entry name" value="Di-haem_cyt_TM"/>
</dbReference>
<evidence type="ECO:0000256" key="9">
    <source>
        <dbReference type="ARBA" id="ARBA00022989"/>
    </source>
</evidence>
<evidence type="ECO:0000256" key="12">
    <source>
        <dbReference type="ARBA" id="ARBA00037975"/>
    </source>
</evidence>
<evidence type="ECO:0000256" key="1">
    <source>
        <dbReference type="ARBA" id="ARBA00001970"/>
    </source>
</evidence>
<feature type="transmembrane region" description="Helical" evidence="13">
    <location>
        <begin position="141"/>
        <end position="164"/>
    </location>
</feature>
<evidence type="ECO:0000313" key="16">
    <source>
        <dbReference type="Proteomes" id="UP000272706"/>
    </source>
</evidence>
<keyword evidence="6 13" id="KW-0812">Transmembrane</keyword>
<dbReference type="GO" id="GO:0046872">
    <property type="term" value="F:metal ion binding"/>
    <property type="evidence" value="ECO:0007669"/>
    <property type="project" value="UniProtKB-KW"/>
</dbReference>
<evidence type="ECO:0000256" key="8">
    <source>
        <dbReference type="ARBA" id="ARBA00022982"/>
    </source>
</evidence>
<feature type="transmembrane region" description="Helical" evidence="13">
    <location>
        <begin position="12"/>
        <end position="29"/>
    </location>
</feature>
<evidence type="ECO:0000256" key="5">
    <source>
        <dbReference type="ARBA" id="ARBA00022617"/>
    </source>
</evidence>
<keyword evidence="4" id="KW-1003">Cell membrane</keyword>
<evidence type="ECO:0000256" key="4">
    <source>
        <dbReference type="ARBA" id="ARBA00022475"/>
    </source>
</evidence>
<evidence type="ECO:0000256" key="11">
    <source>
        <dbReference type="ARBA" id="ARBA00023136"/>
    </source>
</evidence>
<name>A0A3A5KEP8_9HYPH</name>
<dbReference type="InterPro" id="IPR052168">
    <property type="entry name" value="Cytochrome_b561_oxidase"/>
</dbReference>
<keyword evidence="7" id="KW-0479">Metal-binding</keyword>
<dbReference type="AlphaFoldDB" id="A0A3A5KEP8"/>
<dbReference type="InterPro" id="IPR011577">
    <property type="entry name" value="Cyt_b561_bac/Ni-Hgenase"/>
</dbReference>
<dbReference type="RefSeq" id="WP_120016645.1">
    <property type="nucleotide sequence ID" value="NZ_QZWZ01000020.1"/>
</dbReference>
<comment type="subcellular location">
    <subcellularLocation>
        <location evidence="2">Cell membrane</location>
        <topology evidence="2">Multi-pass membrane protein</topology>
    </subcellularLocation>
</comment>
<evidence type="ECO:0000256" key="6">
    <source>
        <dbReference type="ARBA" id="ARBA00022692"/>
    </source>
</evidence>
<dbReference type="Proteomes" id="UP000272706">
    <property type="component" value="Unassembled WGS sequence"/>
</dbReference>
<dbReference type="GO" id="GO:0009055">
    <property type="term" value="F:electron transfer activity"/>
    <property type="evidence" value="ECO:0007669"/>
    <property type="project" value="InterPro"/>
</dbReference>
<dbReference type="SUPFAM" id="SSF81342">
    <property type="entry name" value="Transmembrane di-heme cytochromes"/>
    <property type="match status" value="1"/>
</dbReference>
<keyword evidence="11 13" id="KW-0472">Membrane</keyword>
<organism evidence="15 16">
    <name type="scientific">Mesorhizobium waimense</name>
    <dbReference type="NCBI Taxonomy" id="1300307"/>
    <lineage>
        <taxon>Bacteria</taxon>
        <taxon>Pseudomonadati</taxon>
        <taxon>Pseudomonadota</taxon>
        <taxon>Alphaproteobacteria</taxon>
        <taxon>Hyphomicrobiales</taxon>
        <taxon>Phyllobacteriaceae</taxon>
        <taxon>Mesorhizobium</taxon>
    </lineage>
</organism>
<comment type="caution">
    <text evidence="15">The sequence shown here is derived from an EMBL/GenBank/DDBJ whole genome shotgun (WGS) entry which is preliminary data.</text>
</comment>
<dbReference type="GO" id="GO:0020037">
    <property type="term" value="F:heme binding"/>
    <property type="evidence" value="ECO:0007669"/>
    <property type="project" value="TreeGrafter"/>
</dbReference>
<dbReference type="EMBL" id="QZWZ01000020">
    <property type="protein sequence ID" value="RJT34231.1"/>
    <property type="molecule type" value="Genomic_DNA"/>
</dbReference>
<feature type="transmembrane region" description="Helical" evidence="13">
    <location>
        <begin position="94"/>
        <end position="121"/>
    </location>
</feature>
<keyword evidence="8" id="KW-0249">Electron transport</keyword>
<sequence>MRKSRADRYGTVAVSIHWLSAILILALLGSGFRAANAMDAAVKADLLRFHIPVAIVVLLLTAFRIVWWWRFDLRPLPAQGSPAWQERIARLVHVAFYIVILGMAASGIGMMVLSGAAPVIFGQSSATLPNFTDYPPRAPHGFGALLLVALLVFHAGAALYHQFIRRSDGLLRRMWYGA</sequence>
<evidence type="ECO:0000256" key="2">
    <source>
        <dbReference type="ARBA" id="ARBA00004651"/>
    </source>
</evidence>
<comment type="similarity">
    <text evidence="12">Belongs to the cytochrome b561 family.</text>
</comment>
<evidence type="ECO:0000256" key="7">
    <source>
        <dbReference type="ARBA" id="ARBA00022723"/>
    </source>
</evidence>
<reference evidence="15 16" key="1">
    <citation type="submission" date="2018-09" db="EMBL/GenBank/DDBJ databases">
        <title>Mesorhizobium carmichaelinearum sp. nov. isolated from Carmichaelinea spp. root nodules in New Zealand.</title>
        <authorList>
            <person name="De Meyer S.E."/>
        </authorList>
    </citation>
    <scope>NUCLEOTIDE SEQUENCE [LARGE SCALE GENOMIC DNA]</scope>
    <source>
        <strain evidence="15 16">ICMP19557</strain>
    </source>
</reference>
<gene>
    <name evidence="15" type="ORF">D3227_23330</name>
</gene>
<dbReference type="GO" id="GO:0005886">
    <property type="term" value="C:plasma membrane"/>
    <property type="evidence" value="ECO:0007669"/>
    <property type="project" value="UniProtKB-SubCell"/>
</dbReference>
<keyword evidence="5" id="KW-0349">Heme</keyword>
<accession>A0A3A5KEP8</accession>
<dbReference type="PANTHER" id="PTHR30529:SF7">
    <property type="entry name" value="CYTOCHROME B561 BACTERIAL_NI-HYDROGENASE DOMAIN-CONTAINING PROTEIN"/>
    <property type="match status" value="1"/>
</dbReference>
<evidence type="ECO:0000313" key="15">
    <source>
        <dbReference type="EMBL" id="RJT34231.1"/>
    </source>
</evidence>
<evidence type="ECO:0000256" key="13">
    <source>
        <dbReference type="SAM" id="Phobius"/>
    </source>
</evidence>
<evidence type="ECO:0000256" key="10">
    <source>
        <dbReference type="ARBA" id="ARBA00023004"/>
    </source>
</evidence>
<protein>
    <submittedName>
        <fullName evidence="15">Cytochrome B</fullName>
    </submittedName>
</protein>
<keyword evidence="10" id="KW-0408">Iron</keyword>
<dbReference type="GO" id="GO:0022904">
    <property type="term" value="P:respiratory electron transport chain"/>
    <property type="evidence" value="ECO:0007669"/>
    <property type="project" value="InterPro"/>
</dbReference>
<keyword evidence="9 13" id="KW-1133">Transmembrane helix</keyword>
<dbReference type="PANTHER" id="PTHR30529">
    <property type="entry name" value="CYTOCHROME B561"/>
    <property type="match status" value="1"/>
</dbReference>
<dbReference type="OrthoDB" id="1247465at2"/>
<keyword evidence="16" id="KW-1185">Reference proteome</keyword>
<proteinExistence type="inferred from homology"/>
<evidence type="ECO:0000259" key="14">
    <source>
        <dbReference type="Pfam" id="PF01292"/>
    </source>
</evidence>